<keyword evidence="3" id="KW-0274">FAD</keyword>
<accession>A0A136IS55</accession>
<dbReference type="Gene3D" id="1.10.45.10">
    <property type="entry name" value="Vanillyl-alcohol Oxidase, Chain A, domain 4"/>
    <property type="match status" value="1"/>
</dbReference>
<dbReference type="InParanoid" id="A0A136IS55"/>
<proteinExistence type="predicted"/>
<dbReference type="InterPro" id="IPR016164">
    <property type="entry name" value="FAD-linked_Oxase-like_C"/>
</dbReference>
<evidence type="ECO:0000256" key="4">
    <source>
        <dbReference type="ARBA" id="ARBA00023002"/>
    </source>
</evidence>
<dbReference type="InterPro" id="IPR004113">
    <property type="entry name" value="FAD-bd_oxidored_4_C"/>
</dbReference>
<keyword evidence="7" id="KW-1185">Reference proteome</keyword>
<dbReference type="GO" id="GO:0004458">
    <property type="term" value="F:D-lactate dehydrogenase (cytochrome) activity"/>
    <property type="evidence" value="ECO:0007669"/>
    <property type="project" value="TreeGrafter"/>
</dbReference>
<dbReference type="InterPro" id="IPR006094">
    <property type="entry name" value="Oxid_FAD_bind_N"/>
</dbReference>
<evidence type="ECO:0000256" key="3">
    <source>
        <dbReference type="ARBA" id="ARBA00022827"/>
    </source>
</evidence>
<dbReference type="SUPFAM" id="SSF55103">
    <property type="entry name" value="FAD-linked oxidases, C-terminal domain"/>
    <property type="match status" value="1"/>
</dbReference>
<feature type="domain" description="FAD-binding PCMH-type" evidence="5">
    <location>
        <begin position="82"/>
        <end position="268"/>
    </location>
</feature>
<evidence type="ECO:0000256" key="1">
    <source>
        <dbReference type="ARBA" id="ARBA00001974"/>
    </source>
</evidence>
<dbReference type="SUPFAM" id="SSF56176">
    <property type="entry name" value="FAD-binding/transporter-associated domain-like"/>
    <property type="match status" value="1"/>
</dbReference>
<protein>
    <recommendedName>
        <fullName evidence="5">FAD-binding PCMH-type domain-containing protein</fullName>
    </recommendedName>
</protein>
<gene>
    <name evidence="6" type="ORF">Micbo1qcDRAFT_215700</name>
</gene>
<dbReference type="EMBL" id="KQ964261">
    <property type="protein sequence ID" value="KXJ87803.1"/>
    <property type="molecule type" value="Genomic_DNA"/>
</dbReference>
<dbReference type="Pfam" id="PF02913">
    <property type="entry name" value="FAD-oxidase_C"/>
    <property type="match status" value="1"/>
</dbReference>
<dbReference type="InterPro" id="IPR016167">
    <property type="entry name" value="FAD-bd_PCMH_sub1"/>
</dbReference>
<dbReference type="PANTHER" id="PTHR11748">
    <property type="entry name" value="D-LACTATE DEHYDROGENASE"/>
    <property type="match status" value="1"/>
</dbReference>
<keyword evidence="2" id="KW-0285">Flavoprotein</keyword>
<dbReference type="OrthoDB" id="5332616at2759"/>
<dbReference type="PANTHER" id="PTHR11748:SF114">
    <property type="entry name" value="ARYL-ALCOHOL OXIDASE VANILLYL-ALCOHOL OXIDASE (AFU_ORTHOLOGUE AFUA_3G09500)-RELATED"/>
    <property type="match status" value="1"/>
</dbReference>
<evidence type="ECO:0000259" key="5">
    <source>
        <dbReference type="PROSITE" id="PS51387"/>
    </source>
</evidence>
<dbReference type="Proteomes" id="UP000070501">
    <property type="component" value="Unassembled WGS sequence"/>
</dbReference>
<evidence type="ECO:0000256" key="2">
    <source>
        <dbReference type="ARBA" id="ARBA00022630"/>
    </source>
</evidence>
<dbReference type="GO" id="GO:0008720">
    <property type="term" value="F:D-lactate dehydrogenase (NAD+) activity"/>
    <property type="evidence" value="ECO:0007669"/>
    <property type="project" value="TreeGrafter"/>
</dbReference>
<dbReference type="Gene3D" id="3.40.462.10">
    <property type="entry name" value="FAD-linked oxidases, C-terminal domain"/>
    <property type="match status" value="1"/>
</dbReference>
<organism evidence="6 7">
    <name type="scientific">Microdochium bolleyi</name>
    <dbReference type="NCBI Taxonomy" id="196109"/>
    <lineage>
        <taxon>Eukaryota</taxon>
        <taxon>Fungi</taxon>
        <taxon>Dikarya</taxon>
        <taxon>Ascomycota</taxon>
        <taxon>Pezizomycotina</taxon>
        <taxon>Sordariomycetes</taxon>
        <taxon>Xylariomycetidae</taxon>
        <taxon>Xylariales</taxon>
        <taxon>Microdochiaceae</taxon>
        <taxon>Microdochium</taxon>
    </lineage>
</organism>
<sequence>MTSALPENTYAQADYEEAHRATFTLPAANPIRKVLPPGLTEAQFDEAVLDLVLAVGKGAVFIGEALAHYVDPYEVYVQDEARRKVPSAAVCPASIDELKRVLEIANKHKLPLWTFSRGKNLGYGGPAPRLSGSVALDLHRMNKIIEVNDELCYAVVEPGVTFHDLYQYCRDHKKKVWPSTASIGWGSVMGNTLDRGTGFASNSNHHQCMAGIEVMLADGDIVRTGQFGISNSPSAFISKFTYGPSIEGLFLQSNLGVVTKMSLWLTPQPSAFMSCSFSVPELEDIEPLVDAFAAMRQNGVLPNCVWVSNVVEGFCIRGVRKDFWQGPGPIPDWRVKELQKEFGLGYWTARFGLYGPKRVVQAHFDEAKDILARSVPQGELTGHLFAGEGGELLDATTVPLEHGNVLACVPSLISLPLMSWPLQDPSKGKPAHGDYAPIIPANGKRVLDWMRVSKPAYETAGLELMTDFFMHEKHIILTSMYTYDQQDPVQRHNVHQLYYALHTEAAAKGYGMFRGNIQHMDEIASLNDFNNHAYMRLVRKIKDVVDPNGILSPGKQGIWPQKYIGFRKPGTSSKEIKL</sequence>
<dbReference type="STRING" id="196109.A0A136IS55"/>
<dbReference type="InterPro" id="IPR036318">
    <property type="entry name" value="FAD-bd_PCMH-like_sf"/>
</dbReference>
<dbReference type="InterPro" id="IPR016170">
    <property type="entry name" value="Cytok_DH_C_sf"/>
</dbReference>
<dbReference type="GO" id="GO:1903457">
    <property type="term" value="P:lactate catabolic process"/>
    <property type="evidence" value="ECO:0007669"/>
    <property type="project" value="TreeGrafter"/>
</dbReference>
<dbReference type="PROSITE" id="PS51387">
    <property type="entry name" value="FAD_PCMH"/>
    <property type="match status" value="1"/>
</dbReference>
<keyword evidence="4" id="KW-0560">Oxidoreductase</keyword>
<dbReference type="Gene3D" id="3.30.43.10">
    <property type="entry name" value="Uridine Diphospho-n-acetylenolpyruvylglucosamine Reductase, domain 2"/>
    <property type="match status" value="1"/>
</dbReference>
<dbReference type="Pfam" id="PF01565">
    <property type="entry name" value="FAD_binding_4"/>
    <property type="match status" value="1"/>
</dbReference>
<dbReference type="InterPro" id="IPR016169">
    <property type="entry name" value="FAD-bd_PCMH_sub2"/>
</dbReference>
<evidence type="ECO:0000313" key="7">
    <source>
        <dbReference type="Proteomes" id="UP000070501"/>
    </source>
</evidence>
<dbReference type="GO" id="GO:0071949">
    <property type="term" value="F:FAD binding"/>
    <property type="evidence" value="ECO:0007669"/>
    <property type="project" value="InterPro"/>
</dbReference>
<dbReference type="InterPro" id="IPR016166">
    <property type="entry name" value="FAD-bd_PCMH"/>
</dbReference>
<name>A0A136IS55_9PEZI</name>
<dbReference type="Gene3D" id="3.30.465.10">
    <property type="match status" value="1"/>
</dbReference>
<dbReference type="AlphaFoldDB" id="A0A136IS55"/>
<comment type="cofactor">
    <cofactor evidence="1">
        <name>FAD</name>
        <dbReference type="ChEBI" id="CHEBI:57692"/>
    </cofactor>
</comment>
<dbReference type="GO" id="GO:0005739">
    <property type="term" value="C:mitochondrion"/>
    <property type="evidence" value="ECO:0007669"/>
    <property type="project" value="TreeGrafter"/>
</dbReference>
<dbReference type="InterPro" id="IPR016171">
    <property type="entry name" value="Vanillyl_alc_oxidase_C-sub2"/>
</dbReference>
<evidence type="ECO:0000313" key="6">
    <source>
        <dbReference type="EMBL" id="KXJ87803.1"/>
    </source>
</evidence>
<reference evidence="7" key="1">
    <citation type="submission" date="2016-02" db="EMBL/GenBank/DDBJ databases">
        <title>Draft genome sequence of Microdochium bolleyi, a fungal endophyte of beachgrass.</title>
        <authorList>
            <consortium name="DOE Joint Genome Institute"/>
            <person name="David A.S."/>
            <person name="May G."/>
            <person name="Haridas S."/>
            <person name="Lim J."/>
            <person name="Wang M."/>
            <person name="Labutti K."/>
            <person name="Lipzen A."/>
            <person name="Barry K."/>
            <person name="Grigoriev I.V."/>
        </authorList>
    </citation>
    <scope>NUCLEOTIDE SEQUENCE [LARGE SCALE GENOMIC DNA]</scope>
    <source>
        <strain evidence="7">J235TASD1</strain>
    </source>
</reference>